<accession>A0ABP7LYE9</accession>
<sequence length="444" mass="50596">MSNCKVPPPTKKVDIPEQELTERDKPAFVHLNVSSRGELKPINTYDNLLALGDFYNLEFRLNSMTYEPEVLSNKTANTVAQTSDQIHSMLVSMCNIHGLPAKTVDDHLKAICERNTYHPVVRWLDSETWDGKPRLDKVLAVLKTKDDHLTQQAFKHWLVGCVASLYEPSFKSKLVPVLQGPQSFRKTAFIERIAKVCPFSFLEGAELNPDNKDSLLSCIRSWIVELGELERTSRNSQGSLKAFITRDCDTVRPPYARGDIKKPRQTHFFATVNGRDFLKDETGSSRFVVVEMLEPVDMDALNETLGWSYSNSGRVELEKPELLKQFWLEVKQLYLDGCSWMLPDSLISKAQLNNKPFADKGNWYQYILEKYVTASAMNSQWLTAAELIDKDRQMNGVNSRQVGKALTQLAEDGLILFREERSRVKRYLIPIPVPKFPPPSTPKP</sequence>
<name>A0ABP7LYE9_9GAMM</name>
<feature type="domain" description="Virulence-associated protein E-like" evidence="1">
    <location>
        <begin position="124"/>
        <end position="341"/>
    </location>
</feature>
<evidence type="ECO:0000259" key="1">
    <source>
        <dbReference type="Pfam" id="PF05272"/>
    </source>
</evidence>
<dbReference type="RefSeq" id="WP_344794296.1">
    <property type="nucleotide sequence ID" value="NZ_BAABBN010000002.1"/>
</dbReference>
<proteinExistence type="predicted"/>
<gene>
    <name evidence="2" type="ORF">GCM10022277_00760</name>
</gene>
<dbReference type="PANTHER" id="PTHR34985:SF1">
    <property type="entry name" value="SLR0554 PROTEIN"/>
    <property type="match status" value="1"/>
</dbReference>
<organism evidence="2 3">
    <name type="scientific">Litoribacillus peritrichatus</name>
    <dbReference type="NCBI Taxonomy" id="718191"/>
    <lineage>
        <taxon>Bacteria</taxon>
        <taxon>Pseudomonadati</taxon>
        <taxon>Pseudomonadota</taxon>
        <taxon>Gammaproteobacteria</taxon>
        <taxon>Oceanospirillales</taxon>
        <taxon>Oceanospirillaceae</taxon>
        <taxon>Litoribacillus</taxon>
    </lineage>
</organism>
<dbReference type="EMBL" id="BAABBN010000002">
    <property type="protein sequence ID" value="GAA3909907.1"/>
    <property type="molecule type" value="Genomic_DNA"/>
</dbReference>
<comment type="caution">
    <text evidence="2">The sequence shown here is derived from an EMBL/GenBank/DDBJ whole genome shotgun (WGS) entry which is preliminary data.</text>
</comment>
<protein>
    <recommendedName>
        <fullName evidence="1">Virulence-associated protein E-like domain-containing protein</fullName>
    </recommendedName>
</protein>
<dbReference type="Proteomes" id="UP001501565">
    <property type="component" value="Unassembled WGS sequence"/>
</dbReference>
<dbReference type="Pfam" id="PF05272">
    <property type="entry name" value="VapE-like_dom"/>
    <property type="match status" value="1"/>
</dbReference>
<evidence type="ECO:0000313" key="3">
    <source>
        <dbReference type="Proteomes" id="UP001501565"/>
    </source>
</evidence>
<keyword evidence="3" id="KW-1185">Reference proteome</keyword>
<dbReference type="PANTHER" id="PTHR34985">
    <property type="entry name" value="SLR0554 PROTEIN"/>
    <property type="match status" value="1"/>
</dbReference>
<dbReference type="InterPro" id="IPR007936">
    <property type="entry name" value="VapE-like_dom"/>
</dbReference>
<evidence type="ECO:0000313" key="2">
    <source>
        <dbReference type="EMBL" id="GAA3909907.1"/>
    </source>
</evidence>
<reference evidence="3" key="1">
    <citation type="journal article" date="2019" name="Int. J. Syst. Evol. Microbiol.">
        <title>The Global Catalogue of Microorganisms (GCM) 10K type strain sequencing project: providing services to taxonomists for standard genome sequencing and annotation.</title>
        <authorList>
            <consortium name="The Broad Institute Genomics Platform"/>
            <consortium name="The Broad Institute Genome Sequencing Center for Infectious Disease"/>
            <person name="Wu L."/>
            <person name="Ma J."/>
        </authorList>
    </citation>
    <scope>NUCLEOTIDE SEQUENCE [LARGE SCALE GENOMIC DNA]</scope>
    <source>
        <strain evidence="3">JCM 17551</strain>
    </source>
</reference>